<dbReference type="GO" id="GO:0003689">
    <property type="term" value="F:DNA clamp loader activity"/>
    <property type="evidence" value="ECO:0007669"/>
    <property type="project" value="TreeGrafter"/>
</dbReference>
<protein>
    <recommendedName>
        <fullName evidence="11">Cell cycle checkpoint protein RAD17</fullName>
    </recommendedName>
</protein>
<sequence length="343" mass="38251">MLSSMNENGNKNTTLSSSVKKQNAWISSSFDSFGDFGQDQSVTSSRAPARNSRKRPREAVSQPQRSYPGKLQPATNCSPLEEDELWSARHKPRSQADLAVHKKKIAEVQAWLQDHVYKKRGLAPLLLLTGPPGCGKTATIQVLTREMAVEVQEWTNPATGTYSVAEWSYEARELAVVGGPLSESQSTQFQDFLLRANKYPTLQIFHQEQLHRKVILVEEMPNAFFKDTKQFHDILRRYQRHGRCPLVFIVSDSAGGESNERLLFPKDMQSELNITNISFNPVAQTSMVKTLTLIASQEVSKGCGRFSMPDRSVIEALATSSSGDIRGAINALHFACLKGRLKP</sequence>
<dbReference type="SUPFAM" id="SSF52540">
    <property type="entry name" value="P-loop containing nucleoside triphosphate hydrolases"/>
    <property type="match status" value="1"/>
</dbReference>
<evidence type="ECO:0000256" key="3">
    <source>
        <dbReference type="ARBA" id="ARBA00022741"/>
    </source>
</evidence>
<keyword evidence="6" id="KW-0539">Nucleus</keyword>
<dbReference type="GO" id="GO:0003682">
    <property type="term" value="F:chromatin binding"/>
    <property type="evidence" value="ECO:0007669"/>
    <property type="project" value="TreeGrafter"/>
</dbReference>
<comment type="similarity">
    <text evidence="2">Belongs to the rad17/RAD24 family.</text>
</comment>
<accession>A0AAD9P712</accession>
<dbReference type="PANTHER" id="PTHR12172">
    <property type="entry name" value="CELL CYCLE CHECKPOINT PROTEIN RAD17"/>
    <property type="match status" value="1"/>
</dbReference>
<gene>
    <name evidence="9" type="ORF">NP493_109g05020</name>
</gene>
<keyword evidence="4" id="KW-0227">DNA damage</keyword>
<evidence type="ECO:0000256" key="7">
    <source>
        <dbReference type="ARBA" id="ARBA00023306"/>
    </source>
</evidence>
<feature type="region of interest" description="Disordered" evidence="8">
    <location>
        <begin position="1"/>
        <end position="20"/>
    </location>
</feature>
<dbReference type="Proteomes" id="UP001209878">
    <property type="component" value="Unassembled WGS sequence"/>
</dbReference>
<evidence type="ECO:0000256" key="4">
    <source>
        <dbReference type="ARBA" id="ARBA00022763"/>
    </source>
</evidence>
<dbReference type="GO" id="GO:0033314">
    <property type="term" value="P:mitotic DNA replication checkpoint signaling"/>
    <property type="evidence" value="ECO:0007669"/>
    <property type="project" value="TreeGrafter"/>
</dbReference>
<comment type="subcellular location">
    <subcellularLocation>
        <location evidence="1">Nucleus</location>
    </subcellularLocation>
</comment>
<organism evidence="9 10">
    <name type="scientific">Ridgeia piscesae</name>
    <name type="common">Tubeworm</name>
    <dbReference type="NCBI Taxonomy" id="27915"/>
    <lineage>
        <taxon>Eukaryota</taxon>
        <taxon>Metazoa</taxon>
        <taxon>Spiralia</taxon>
        <taxon>Lophotrochozoa</taxon>
        <taxon>Annelida</taxon>
        <taxon>Polychaeta</taxon>
        <taxon>Sedentaria</taxon>
        <taxon>Canalipalpata</taxon>
        <taxon>Sabellida</taxon>
        <taxon>Siboglinidae</taxon>
        <taxon>Ridgeia</taxon>
    </lineage>
</organism>
<evidence type="ECO:0000256" key="1">
    <source>
        <dbReference type="ARBA" id="ARBA00004123"/>
    </source>
</evidence>
<keyword evidence="5" id="KW-0067">ATP-binding</keyword>
<dbReference type="Gene3D" id="3.40.50.300">
    <property type="entry name" value="P-loop containing nucleotide triphosphate hydrolases"/>
    <property type="match status" value="1"/>
</dbReference>
<dbReference type="GO" id="GO:0005634">
    <property type="term" value="C:nucleus"/>
    <property type="evidence" value="ECO:0007669"/>
    <property type="project" value="UniProtKB-SubCell"/>
</dbReference>
<evidence type="ECO:0000256" key="5">
    <source>
        <dbReference type="ARBA" id="ARBA00022840"/>
    </source>
</evidence>
<dbReference type="InterPro" id="IPR027417">
    <property type="entry name" value="P-loop_NTPase"/>
</dbReference>
<dbReference type="PANTHER" id="PTHR12172:SF0">
    <property type="entry name" value="CELL CYCLE CHECKPOINT PROTEIN RAD17"/>
    <property type="match status" value="1"/>
</dbReference>
<evidence type="ECO:0000313" key="9">
    <source>
        <dbReference type="EMBL" id="KAK2189322.1"/>
    </source>
</evidence>
<feature type="compositionally biased region" description="Low complexity" evidence="8">
    <location>
        <begin position="32"/>
        <end position="41"/>
    </location>
</feature>
<evidence type="ECO:0008006" key="11">
    <source>
        <dbReference type="Google" id="ProtNLM"/>
    </source>
</evidence>
<dbReference type="Pfam" id="PF03215">
    <property type="entry name" value="Rad17"/>
    <property type="match status" value="1"/>
</dbReference>
<proteinExistence type="inferred from homology"/>
<name>A0AAD9P712_RIDPI</name>
<keyword evidence="10" id="KW-1185">Reference proteome</keyword>
<dbReference type="EMBL" id="JAODUO010000109">
    <property type="protein sequence ID" value="KAK2189322.1"/>
    <property type="molecule type" value="Genomic_DNA"/>
</dbReference>
<dbReference type="GO" id="GO:0005524">
    <property type="term" value="F:ATP binding"/>
    <property type="evidence" value="ECO:0007669"/>
    <property type="project" value="UniProtKB-KW"/>
</dbReference>
<keyword evidence="3" id="KW-0547">Nucleotide-binding</keyword>
<dbReference type="GO" id="GO:0006281">
    <property type="term" value="P:DNA repair"/>
    <property type="evidence" value="ECO:0007669"/>
    <property type="project" value="InterPro"/>
</dbReference>
<evidence type="ECO:0000256" key="2">
    <source>
        <dbReference type="ARBA" id="ARBA00006168"/>
    </source>
</evidence>
<dbReference type="InterPro" id="IPR004582">
    <property type="entry name" value="Checkpoint_prot_Rad17_Rad24"/>
</dbReference>
<evidence type="ECO:0000256" key="8">
    <source>
        <dbReference type="SAM" id="MobiDB-lite"/>
    </source>
</evidence>
<comment type="caution">
    <text evidence="9">The sequence shown here is derived from an EMBL/GenBank/DDBJ whole genome shotgun (WGS) entry which is preliminary data.</text>
</comment>
<evidence type="ECO:0000256" key="6">
    <source>
        <dbReference type="ARBA" id="ARBA00023242"/>
    </source>
</evidence>
<reference evidence="9" key="1">
    <citation type="journal article" date="2023" name="Mol. Biol. Evol.">
        <title>Third-Generation Sequencing Reveals the Adaptive Role of the Epigenome in Three Deep-Sea Polychaetes.</title>
        <authorList>
            <person name="Perez M."/>
            <person name="Aroh O."/>
            <person name="Sun Y."/>
            <person name="Lan Y."/>
            <person name="Juniper S.K."/>
            <person name="Young C.R."/>
            <person name="Angers B."/>
            <person name="Qian P.Y."/>
        </authorList>
    </citation>
    <scope>NUCLEOTIDE SEQUENCE</scope>
    <source>
        <strain evidence="9">R07B-5</strain>
    </source>
</reference>
<dbReference type="FunFam" id="3.40.50.300:FF:001661">
    <property type="entry name" value="RAD17 checkpoint clamp loader component"/>
    <property type="match status" value="1"/>
</dbReference>
<feature type="region of interest" description="Disordered" evidence="8">
    <location>
        <begin position="32"/>
        <end position="78"/>
    </location>
</feature>
<dbReference type="AlphaFoldDB" id="A0AAD9P712"/>
<keyword evidence="7" id="KW-0131">Cell cycle</keyword>
<dbReference type="GO" id="GO:0000077">
    <property type="term" value="P:DNA damage checkpoint signaling"/>
    <property type="evidence" value="ECO:0007669"/>
    <property type="project" value="TreeGrafter"/>
</dbReference>
<evidence type="ECO:0000313" key="10">
    <source>
        <dbReference type="Proteomes" id="UP001209878"/>
    </source>
</evidence>